<feature type="compositionally biased region" description="Basic and acidic residues" evidence="6">
    <location>
        <begin position="249"/>
        <end position="260"/>
    </location>
</feature>
<keyword evidence="9" id="KW-1185">Reference proteome</keyword>
<evidence type="ECO:0000256" key="4">
    <source>
        <dbReference type="ARBA" id="ARBA00022989"/>
    </source>
</evidence>
<evidence type="ECO:0000256" key="3">
    <source>
        <dbReference type="ARBA" id="ARBA00022692"/>
    </source>
</evidence>
<feature type="transmembrane region" description="Helical" evidence="7">
    <location>
        <begin position="489"/>
        <end position="511"/>
    </location>
</feature>
<proteinExistence type="predicted"/>
<feature type="transmembrane region" description="Helical" evidence="7">
    <location>
        <begin position="177"/>
        <end position="196"/>
    </location>
</feature>
<organism evidence="8 9">
    <name type="scientific">Trypanosoma congolense (strain IL3000)</name>
    <dbReference type="NCBI Taxonomy" id="1068625"/>
    <lineage>
        <taxon>Eukaryota</taxon>
        <taxon>Discoba</taxon>
        <taxon>Euglenozoa</taxon>
        <taxon>Kinetoplastea</taxon>
        <taxon>Metakinetoplastina</taxon>
        <taxon>Trypanosomatida</taxon>
        <taxon>Trypanosomatidae</taxon>
        <taxon>Trypanosoma</taxon>
        <taxon>Nannomonas</taxon>
    </lineage>
</organism>
<feature type="transmembrane region" description="Helical" evidence="7">
    <location>
        <begin position="12"/>
        <end position="32"/>
    </location>
</feature>
<evidence type="ECO:0000313" key="8">
    <source>
        <dbReference type="EMBL" id="CCD16658.1"/>
    </source>
</evidence>
<evidence type="ECO:0000256" key="6">
    <source>
        <dbReference type="SAM" id="MobiDB-lite"/>
    </source>
</evidence>
<feature type="transmembrane region" description="Helical" evidence="7">
    <location>
        <begin position="109"/>
        <end position="133"/>
    </location>
</feature>
<accession>F9WH69</accession>
<evidence type="ECO:0000313" key="9">
    <source>
        <dbReference type="Proteomes" id="UP000000702"/>
    </source>
</evidence>
<dbReference type="EMBL" id="CAEQ01002386">
    <property type="protein sequence ID" value="CCD16658.1"/>
    <property type="molecule type" value="Genomic_DNA"/>
</dbReference>
<dbReference type="GO" id="GO:0022857">
    <property type="term" value="F:transmembrane transporter activity"/>
    <property type="evidence" value="ECO:0007669"/>
    <property type="project" value="InterPro"/>
</dbReference>
<evidence type="ECO:0000256" key="7">
    <source>
        <dbReference type="SAM" id="Phobius"/>
    </source>
</evidence>
<sequence>MLPRFTRKPADHPLGYVVALSGLLMQLMSYGIDNSYSIFSQDMHADASLGYPSVTAISLGNSISLGLSPVFGVFAGFCVDRLPPRVMMAVSTLLLFGGLWISSGLATNIYAVTFTYCLFASIGTACMLSPGAAATSSWFKRRQGLAMGINFAGGGIGSAIIPPLAGKWVVEYGWRRAFQLMSAFCAIGVLATALSARRREPDDGNDNDGDAEQLSGDTEPMHGLERSAQRSMEARKEAEGDDVAEETSAPEKELEHRQSDEVGAAQEKQKDLKCSATDARSASIATVDTELKAVDRSDEINSARSLHNDRLAPWELFVSMFTRPFAGNFLCWFVYSWSFFSIIYIAVPYVSSMGKPGTVYENVAPIPVNVAATLFTFYGVFQVVGSVAVGWIATLVSPELVYMSCSTIGGIGCGLLAFGRSYVVFALLLCIIGFCMAGMFAVMPTLIASHLYGPNLGFYFGSVFLAGVVGGMGAPPLQAMLQQRHNGNYSYGCAVMSGGMTLSAVICYVALWQSKKCGITVAARRTKLQETM</sequence>
<feature type="transmembrane region" description="Helical" evidence="7">
    <location>
        <begin position="424"/>
        <end position="444"/>
    </location>
</feature>
<feature type="transmembrane region" description="Helical" evidence="7">
    <location>
        <begin position="52"/>
        <end position="79"/>
    </location>
</feature>
<dbReference type="InterPro" id="IPR052983">
    <property type="entry name" value="MFS_Riboflavin_Transporter"/>
</dbReference>
<reference evidence="8 9" key="2">
    <citation type="journal article" date="2012" name="Proc. Natl. Acad. Sci. U.S.A.">
        <title>Antigenic diversity is generated by distinct evolutionary mechanisms in African trypanosome species.</title>
        <authorList>
            <person name="Jackson A.P."/>
            <person name="Berry A."/>
            <person name="Aslett M."/>
            <person name="Allison H.C."/>
            <person name="Burton P."/>
            <person name="Vavrova-Anderson J."/>
            <person name="Brown R."/>
            <person name="Browne H."/>
            <person name="Corton N."/>
            <person name="Hauser H."/>
            <person name="Gamble J."/>
            <person name="Gilderthorp R."/>
            <person name="Marcello L."/>
            <person name="McQuillan J."/>
            <person name="Otto T.D."/>
            <person name="Quail M.A."/>
            <person name="Sanders M.J."/>
            <person name="van Tonder A."/>
            <person name="Ginger M.L."/>
            <person name="Field M.C."/>
            <person name="Barry J.D."/>
            <person name="Hertz-Fowler C."/>
            <person name="Berriman M."/>
        </authorList>
    </citation>
    <scope>NUCLEOTIDE SEQUENCE [LARGE SCALE GENOMIC DNA]</scope>
    <source>
        <strain evidence="8 9">IL3000</strain>
    </source>
</reference>
<feature type="transmembrane region" description="Helical" evidence="7">
    <location>
        <begin position="86"/>
        <end position="103"/>
    </location>
</feature>
<dbReference type="AlphaFoldDB" id="F9WH69"/>
<evidence type="ECO:0000256" key="2">
    <source>
        <dbReference type="ARBA" id="ARBA00022448"/>
    </source>
</evidence>
<feature type="transmembrane region" description="Helical" evidence="7">
    <location>
        <begin position="145"/>
        <end position="165"/>
    </location>
</feature>
<protein>
    <submittedName>
        <fullName evidence="8">WGS project CAEQ00000000 data, annotated contig 60</fullName>
    </submittedName>
</protein>
<comment type="caution">
    <text evidence="8">The sequence shown here is derived from an EMBL/GenBank/DDBJ whole genome shotgun (WGS) entry which is preliminary data.</text>
</comment>
<reference evidence="9" key="1">
    <citation type="submission" date="2011-07" db="EMBL/GenBank/DDBJ databases">
        <title>Divergent evolution of antigenic variation in African trypanosomes.</title>
        <authorList>
            <person name="Jackson A.P."/>
            <person name="Berry A."/>
            <person name="Allison H.C."/>
            <person name="Burton P."/>
            <person name="Anderson J."/>
            <person name="Aslett M."/>
            <person name="Brown R."/>
            <person name="Corton N."/>
            <person name="Harris D."/>
            <person name="Hauser H."/>
            <person name="Gamble J."/>
            <person name="Gilderthorp R."/>
            <person name="McQuillan J."/>
            <person name="Quail M.A."/>
            <person name="Sanders M."/>
            <person name="Van Tonder A."/>
            <person name="Ginger M.L."/>
            <person name="Donelson J.E."/>
            <person name="Field M.C."/>
            <person name="Barry J.D."/>
            <person name="Berriman M."/>
            <person name="Hertz-Fowler C."/>
        </authorList>
    </citation>
    <scope>NUCLEOTIDE SEQUENCE [LARGE SCALE GENOMIC DNA]</scope>
    <source>
        <strain evidence="9">IL3000</strain>
    </source>
</reference>
<dbReference type="InterPro" id="IPR011701">
    <property type="entry name" value="MFS"/>
</dbReference>
<dbReference type="PANTHER" id="PTHR43385">
    <property type="entry name" value="RIBOFLAVIN TRANSPORTER RIBJ"/>
    <property type="match status" value="1"/>
</dbReference>
<dbReference type="GO" id="GO:0016020">
    <property type="term" value="C:membrane"/>
    <property type="evidence" value="ECO:0007669"/>
    <property type="project" value="UniProtKB-SubCell"/>
</dbReference>
<evidence type="ECO:0000256" key="1">
    <source>
        <dbReference type="ARBA" id="ARBA00004141"/>
    </source>
</evidence>
<name>F9WH69_TRYCI</name>
<keyword evidence="2" id="KW-0813">Transport</keyword>
<dbReference type="Gene3D" id="1.20.1250.20">
    <property type="entry name" value="MFS general substrate transporter like domains"/>
    <property type="match status" value="2"/>
</dbReference>
<keyword evidence="5 7" id="KW-0472">Membrane</keyword>
<feature type="transmembrane region" description="Helical" evidence="7">
    <location>
        <begin position="456"/>
        <end position="477"/>
    </location>
</feature>
<feature type="transmembrane region" description="Helical" evidence="7">
    <location>
        <begin position="370"/>
        <end position="393"/>
    </location>
</feature>
<keyword evidence="4 7" id="KW-1133">Transmembrane helix</keyword>
<dbReference type="Pfam" id="PF07690">
    <property type="entry name" value="MFS_1"/>
    <property type="match status" value="1"/>
</dbReference>
<gene>
    <name evidence="8" type="ORF">TCIL3000_0_01740</name>
</gene>
<comment type="subcellular location">
    <subcellularLocation>
        <location evidence="1">Membrane</location>
        <topology evidence="1">Multi-pass membrane protein</topology>
    </subcellularLocation>
</comment>
<dbReference type="PANTHER" id="PTHR43385:SF1">
    <property type="entry name" value="RIBOFLAVIN TRANSPORTER RIBJ"/>
    <property type="match status" value="1"/>
</dbReference>
<keyword evidence="3 7" id="KW-0812">Transmembrane</keyword>
<feature type="compositionally biased region" description="Basic and acidic residues" evidence="6">
    <location>
        <begin position="219"/>
        <end position="238"/>
    </location>
</feature>
<dbReference type="OMA" id="CVFISCC"/>
<dbReference type="VEuPathDB" id="TriTrypDB:TcIL3000_0_01740"/>
<feature type="region of interest" description="Disordered" evidence="6">
    <location>
        <begin position="198"/>
        <end position="274"/>
    </location>
</feature>
<feature type="transmembrane region" description="Helical" evidence="7">
    <location>
        <begin position="329"/>
        <end position="350"/>
    </location>
</feature>
<dbReference type="SUPFAM" id="SSF103473">
    <property type="entry name" value="MFS general substrate transporter"/>
    <property type="match status" value="1"/>
</dbReference>
<evidence type="ECO:0000256" key="5">
    <source>
        <dbReference type="ARBA" id="ARBA00023136"/>
    </source>
</evidence>
<dbReference type="Proteomes" id="UP000000702">
    <property type="component" value="Unassembled WGS sequence"/>
</dbReference>
<dbReference type="InterPro" id="IPR036259">
    <property type="entry name" value="MFS_trans_sf"/>
</dbReference>
<feature type="transmembrane region" description="Helical" evidence="7">
    <location>
        <begin position="400"/>
        <end position="418"/>
    </location>
</feature>